<reference evidence="2" key="3">
    <citation type="submission" date="2020-12" db="UniProtKB">
        <authorList>
            <consortium name="EnsemblPlants"/>
        </authorList>
    </citation>
    <scope>IDENTIFICATION</scope>
</reference>
<evidence type="ECO:0000313" key="2">
    <source>
        <dbReference type="EnsemblPlants" id="PAC:32979608.CDS.1"/>
    </source>
</evidence>
<dbReference type="InParanoid" id="A0A2K1IE53"/>
<gene>
    <name evidence="1" type="ORF">PHYPA_029713</name>
</gene>
<proteinExistence type="predicted"/>
<evidence type="ECO:0000313" key="3">
    <source>
        <dbReference type="Proteomes" id="UP000006727"/>
    </source>
</evidence>
<dbReference type="Gramene" id="Pp3c25_7360V3.1">
    <property type="protein sequence ID" value="PAC:32979608.CDS.1"/>
    <property type="gene ID" value="Pp3c25_7360"/>
</dbReference>
<dbReference type="EMBL" id="ABEU02000025">
    <property type="protein sequence ID" value="PNR27561.1"/>
    <property type="molecule type" value="Genomic_DNA"/>
</dbReference>
<dbReference type="AlphaFoldDB" id="A0A2K1IE53"/>
<reference evidence="1 3" key="2">
    <citation type="journal article" date="2018" name="Plant J.">
        <title>The Physcomitrella patens chromosome-scale assembly reveals moss genome structure and evolution.</title>
        <authorList>
            <person name="Lang D."/>
            <person name="Ullrich K.K."/>
            <person name="Murat F."/>
            <person name="Fuchs J."/>
            <person name="Jenkins J."/>
            <person name="Haas F.B."/>
            <person name="Piednoel M."/>
            <person name="Gundlach H."/>
            <person name="Van Bel M."/>
            <person name="Meyberg R."/>
            <person name="Vives C."/>
            <person name="Morata J."/>
            <person name="Symeonidi A."/>
            <person name="Hiss M."/>
            <person name="Muchero W."/>
            <person name="Kamisugi Y."/>
            <person name="Saleh O."/>
            <person name="Blanc G."/>
            <person name="Decker E.L."/>
            <person name="van Gessel N."/>
            <person name="Grimwood J."/>
            <person name="Hayes R.D."/>
            <person name="Graham S.W."/>
            <person name="Gunter L.E."/>
            <person name="McDaniel S.F."/>
            <person name="Hoernstein S.N.W."/>
            <person name="Larsson A."/>
            <person name="Li F.W."/>
            <person name="Perroud P.F."/>
            <person name="Phillips J."/>
            <person name="Ranjan P."/>
            <person name="Rokshar D.S."/>
            <person name="Rothfels C.J."/>
            <person name="Schneider L."/>
            <person name="Shu S."/>
            <person name="Stevenson D.W."/>
            <person name="Thummler F."/>
            <person name="Tillich M."/>
            <person name="Villarreal Aguilar J.C."/>
            <person name="Widiez T."/>
            <person name="Wong G.K."/>
            <person name="Wymore A."/>
            <person name="Zhang Y."/>
            <person name="Zimmer A.D."/>
            <person name="Quatrano R.S."/>
            <person name="Mayer K.F.X."/>
            <person name="Goodstein D."/>
            <person name="Casacuberta J.M."/>
            <person name="Vandepoele K."/>
            <person name="Reski R."/>
            <person name="Cuming A.C."/>
            <person name="Tuskan G.A."/>
            <person name="Maumus F."/>
            <person name="Salse J."/>
            <person name="Schmutz J."/>
            <person name="Rensing S.A."/>
        </authorList>
    </citation>
    <scope>NUCLEOTIDE SEQUENCE [LARGE SCALE GENOMIC DNA]</scope>
    <source>
        <strain evidence="2 3">cv. Gransden 2004</strain>
    </source>
</reference>
<organism evidence="1">
    <name type="scientific">Physcomitrium patens</name>
    <name type="common">Spreading-leaved earth moss</name>
    <name type="synonym">Physcomitrella patens</name>
    <dbReference type="NCBI Taxonomy" id="3218"/>
    <lineage>
        <taxon>Eukaryota</taxon>
        <taxon>Viridiplantae</taxon>
        <taxon>Streptophyta</taxon>
        <taxon>Embryophyta</taxon>
        <taxon>Bryophyta</taxon>
        <taxon>Bryophytina</taxon>
        <taxon>Bryopsida</taxon>
        <taxon>Funariidae</taxon>
        <taxon>Funariales</taxon>
        <taxon>Funariaceae</taxon>
        <taxon>Physcomitrium</taxon>
    </lineage>
</organism>
<reference evidence="1 3" key="1">
    <citation type="journal article" date="2008" name="Science">
        <title>The Physcomitrella genome reveals evolutionary insights into the conquest of land by plants.</title>
        <authorList>
            <person name="Rensing S."/>
            <person name="Lang D."/>
            <person name="Zimmer A."/>
            <person name="Terry A."/>
            <person name="Salamov A."/>
            <person name="Shapiro H."/>
            <person name="Nishiyama T."/>
            <person name="Perroud P.-F."/>
            <person name="Lindquist E."/>
            <person name="Kamisugi Y."/>
            <person name="Tanahashi T."/>
            <person name="Sakakibara K."/>
            <person name="Fujita T."/>
            <person name="Oishi K."/>
            <person name="Shin-I T."/>
            <person name="Kuroki Y."/>
            <person name="Toyoda A."/>
            <person name="Suzuki Y."/>
            <person name="Hashimoto A."/>
            <person name="Yamaguchi K."/>
            <person name="Sugano A."/>
            <person name="Kohara Y."/>
            <person name="Fujiyama A."/>
            <person name="Anterola A."/>
            <person name="Aoki S."/>
            <person name="Ashton N."/>
            <person name="Barbazuk W.B."/>
            <person name="Barker E."/>
            <person name="Bennetzen J."/>
            <person name="Bezanilla M."/>
            <person name="Blankenship R."/>
            <person name="Cho S.H."/>
            <person name="Dutcher S."/>
            <person name="Estelle M."/>
            <person name="Fawcett J.A."/>
            <person name="Gundlach H."/>
            <person name="Hanada K."/>
            <person name="Heyl A."/>
            <person name="Hicks K.A."/>
            <person name="Hugh J."/>
            <person name="Lohr M."/>
            <person name="Mayer K."/>
            <person name="Melkozernov A."/>
            <person name="Murata T."/>
            <person name="Nelson D."/>
            <person name="Pils B."/>
            <person name="Prigge M."/>
            <person name="Reiss B."/>
            <person name="Renner T."/>
            <person name="Rombauts S."/>
            <person name="Rushton P."/>
            <person name="Sanderfoot A."/>
            <person name="Schween G."/>
            <person name="Shiu S.-H."/>
            <person name="Stueber K."/>
            <person name="Theodoulou F.L."/>
            <person name="Tu H."/>
            <person name="Van de Peer Y."/>
            <person name="Verrier P.J."/>
            <person name="Waters E."/>
            <person name="Wood A."/>
            <person name="Yang L."/>
            <person name="Cove D."/>
            <person name="Cuming A."/>
            <person name="Hasebe M."/>
            <person name="Lucas S."/>
            <person name="Mishler D.B."/>
            <person name="Reski R."/>
            <person name="Grigoriev I."/>
            <person name="Quatrano R.S."/>
            <person name="Boore J.L."/>
        </authorList>
    </citation>
    <scope>NUCLEOTIDE SEQUENCE [LARGE SCALE GENOMIC DNA]</scope>
    <source>
        <strain evidence="2 3">cv. Gransden 2004</strain>
    </source>
</reference>
<evidence type="ECO:0000313" key="1">
    <source>
        <dbReference type="EMBL" id="PNR27561.1"/>
    </source>
</evidence>
<dbReference type="Proteomes" id="UP000006727">
    <property type="component" value="Chromosome 25"/>
</dbReference>
<keyword evidence="3" id="KW-1185">Reference proteome</keyword>
<dbReference type="EnsemblPlants" id="Pp3c25_7360V3.1">
    <property type="protein sequence ID" value="PAC:32979608.CDS.1"/>
    <property type="gene ID" value="Pp3c25_7360"/>
</dbReference>
<sequence>MIVLQECVKKIRQDGYRALTRCVYEVSGLYEDGRQHQEMGTERSPTQKNKVGRLLKPLNEGLSFLSCRMPIRGAF</sequence>
<accession>A0A2K1IE53</accession>
<name>A0A2K1IE53_PHYPA</name>
<protein>
    <submittedName>
        <fullName evidence="1 2">Uncharacterized protein</fullName>
    </submittedName>
</protein>